<sequence>MTFANIGLHNLNQPGLDALQFSLMGMTLVFAGLVIIAIYITLLPKLLRLGSPKPQLSTKTTSADNREEEEILLAIATALHLHNNFPDGDERITWKSHGDMESPWLVSGRMQSLNNRKLTTTWNRK</sequence>
<evidence type="ECO:0000256" key="5">
    <source>
        <dbReference type="ARBA" id="ARBA00023136"/>
    </source>
</evidence>
<dbReference type="GO" id="GO:0015081">
    <property type="term" value="F:sodium ion transmembrane transporter activity"/>
    <property type="evidence" value="ECO:0007669"/>
    <property type="project" value="InterPro"/>
</dbReference>
<comment type="subcellular location">
    <subcellularLocation>
        <location evidence="1">Cell membrane</location>
    </subcellularLocation>
</comment>
<dbReference type="HOGENOM" id="CLU_1989066_0_0_7"/>
<dbReference type="AlphaFoldDB" id="M1P3S8"/>
<dbReference type="STRING" id="1167006.UWK_01575"/>
<proteinExistence type="predicted"/>
<protein>
    <submittedName>
        <fullName evidence="7">Na+-transporting methylmalonyl-CoA/oxaloacetate decarboxylase, gamma subunit</fullName>
    </submittedName>
</protein>
<dbReference type="Pfam" id="PF04277">
    <property type="entry name" value="OAD_gamma"/>
    <property type="match status" value="1"/>
</dbReference>
<keyword evidence="5 6" id="KW-0472">Membrane</keyword>
<dbReference type="GO" id="GO:0036376">
    <property type="term" value="P:sodium ion export across plasma membrane"/>
    <property type="evidence" value="ECO:0007669"/>
    <property type="project" value="InterPro"/>
</dbReference>
<dbReference type="Proteomes" id="UP000011721">
    <property type="component" value="Chromosome"/>
</dbReference>
<keyword evidence="8" id="KW-1185">Reference proteome</keyword>
<dbReference type="InterPro" id="IPR005899">
    <property type="entry name" value="Na_pump_deCOase"/>
</dbReference>
<dbReference type="GO" id="GO:0005886">
    <property type="term" value="C:plasma membrane"/>
    <property type="evidence" value="ECO:0007669"/>
    <property type="project" value="UniProtKB-SubCell"/>
</dbReference>
<evidence type="ECO:0000256" key="3">
    <source>
        <dbReference type="ARBA" id="ARBA00022692"/>
    </source>
</evidence>
<dbReference type="EMBL" id="CP003985">
    <property type="protein sequence ID" value="AGF78133.1"/>
    <property type="molecule type" value="Genomic_DNA"/>
</dbReference>
<dbReference type="KEGG" id="dsf:UWK_01575"/>
<reference evidence="8" key="1">
    <citation type="journal article" date="2013" name="Stand. Genomic Sci.">
        <title>Complete genome sequence of Desulfocapsa sulfexigens, a marine deltaproteobacterium specialized in disproportionating inorganic sulfur compounds.</title>
        <authorList>
            <person name="Finster K.W."/>
            <person name="Kjeldsen K.U."/>
            <person name="Kube M."/>
            <person name="Reinhardt R."/>
            <person name="Mussmann M."/>
            <person name="Amann R."/>
            <person name="Schreiber L."/>
        </authorList>
    </citation>
    <scope>NUCLEOTIDE SEQUENCE [LARGE SCALE GENOMIC DNA]</scope>
    <source>
        <strain evidence="8">DSM 10523 / SB164P1</strain>
    </source>
</reference>
<keyword evidence="2" id="KW-1003">Cell membrane</keyword>
<evidence type="ECO:0000313" key="8">
    <source>
        <dbReference type="Proteomes" id="UP000011721"/>
    </source>
</evidence>
<evidence type="ECO:0000256" key="4">
    <source>
        <dbReference type="ARBA" id="ARBA00022989"/>
    </source>
</evidence>
<evidence type="ECO:0000313" key="7">
    <source>
        <dbReference type="EMBL" id="AGF78133.1"/>
    </source>
</evidence>
<organism evidence="7 8">
    <name type="scientific">Desulfocapsa sulfexigens (strain DSM 10523 / SB164P1)</name>
    <dbReference type="NCBI Taxonomy" id="1167006"/>
    <lineage>
        <taxon>Bacteria</taxon>
        <taxon>Pseudomonadati</taxon>
        <taxon>Thermodesulfobacteriota</taxon>
        <taxon>Desulfobulbia</taxon>
        <taxon>Desulfobulbales</taxon>
        <taxon>Desulfocapsaceae</taxon>
        <taxon>Desulfocapsa</taxon>
    </lineage>
</organism>
<evidence type="ECO:0000256" key="2">
    <source>
        <dbReference type="ARBA" id="ARBA00022475"/>
    </source>
</evidence>
<keyword evidence="4 6" id="KW-1133">Transmembrane helix</keyword>
<dbReference type="RefSeq" id="WP_015403824.1">
    <property type="nucleotide sequence ID" value="NC_020304.1"/>
</dbReference>
<name>M1P3S8_DESSD</name>
<accession>M1P3S8</accession>
<evidence type="ECO:0000256" key="1">
    <source>
        <dbReference type="ARBA" id="ARBA00004236"/>
    </source>
</evidence>
<evidence type="ECO:0000256" key="6">
    <source>
        <dbReference type="SAM" id="Phobius"/>
    </source>
</evidence>
<gene>
    <name evidence="7" type="ordered locus">UWK_01575</name>
</gene>
<keyword evidence="3 6" id="KW-0812">Transmembrane</keyword>
<feature type="transmembrane region" description="Helical" evidence="6">
    <location>
        <begin position="20"/>
        <end position="43"/>
    </location>
</feature>